<reference evidence="1" key="2">
    <citation type="submission" date="2020-11" db="EMBL/GenBank/DDBJ databases">
        <authorList>
            <person name="McCartney M.A."/>
            <person name="Auch B."/>
            <person name="Kono T."/>
            <person name="Mallez S."/>
            <person name="Becker A."/>
            <person name="Gohl D.M."/>
            <person name="Silverstein K.A.T."/>
            <person name="Koren S."/>
            <person name="Bechman K.B."/>
            <person name="Herman A."/>
            <person name="Abrahante J.E."/>
            <person name="Garbe J."/>
        </authorList>
    </citation>
    <scope>NUCLEOTIDE SEQUENCE</scope>
    <source>
        <strain evidence="1">Duluth1</strain>
        <tissue evidence="1">Whole animal</tissue>
    </source>
</reference>
<reference evidence="1" key="1">
    <citation type="journal article" date="2019" name="bioRxiv">
        <title>The Genome of the Zebra Mussel, Dreissena polymorpha: A Resource for Invasive Species Research.</title>
        <authorList>
            <person name="McCartney M.A."/>
            <person name="Auch B."/>
            <person name="Kono T."/>
            <person name="Mallez S."/>
            <person name="Zhang Y."/>
            <person name="Obille A."/>
            <person name="Becker A."/>
            <person name="Abrahante J.E."/>
            <person name="Garbe J."/>
            <person name="Badalamenti J.P."/>
            <person name="Herman A."/>
            <person name="Mangelson H."/>
            <person name="Liachko I."/>
            <person name="Sullivan S."/>
            <person name="Sone E.D."/>
            <person name="Koren S."/>
            <person name="Silverstein K.A.T."/>
            <person name="Beckman K.B."/>
            <person name="Gohl D.M."/>
        </authorList>
    </citation>
    <scope>NUCLEOTIDE SEQUENCE</scope>
    <source>
        <strain evidence="1">Duluth1</strain>
        <tissue evidence="1">Whole animal</tissue>
    </source>
</reference>
<keyword evidence="2" id="KW-1185">Reference proteome</keyword>
<dbReference type="Proteomes" id="UP000828390">
    <property type="component" value="Unassembled WGS sequence"/>
</dbReference>
<proteinExistence type="predicted"/>
<dbReference type="AlphaFoldDB" id="A0A9D4BFH8"/>
<evidence type="ECO:0000313" key="1">
    <source>
        <dbReference type="EMBL" id="KAH3692845.1"/>
    </source>
</evidence>
<name>A0A9D4BFH8_DREPO</name>
<dbReference type="EMBL" id="JAIWYP010000019">
    <property type="protein sequence ID" value="KAH3692845.1"/>
    <property type="molecule type" value="Genomic_DNA"/>
</dbReference>
<comment type="caution">
    <text evidence="1">The sequence shown here is derived from an EMBL/GenBank/DDBJ whole genome shotgun (WGS) entry which is preliminary data.</text>
</comment>
<sequence length="65" mass="7363">MANSTTNTTNVEKLEEVTSFKYLGTTLSLWTSSYISFTTKYRLCKSLVVSILLYGCETWTLHEGT</sequence>
<protein>
    <submittedName>
        <fullName evidence="1">Uncharacterized protein</fullName>
    </submittedName>
</protein>
<accession>A0A9D4BFH8</accession>
<evidence type="ECO:0000313" key="2">
    <source>
        <dbReference type="Proteomes" id="UP000828390"/>
    </source>
</evidence>
<gene>
    <name evidence="1" type="ORF">DPMN_194599</name>
</gene>
<organism evidence="1 2">
    <name type="scientific">Dreissena polymorpha</name>
    <name type="common">Zebra mussel</name>
    <name type="synonym">Mytilus polymorpha</name>
    <dbReference type="NCBI Taxonomy" id="45954"/>
    <lineage>
        <taxon>Eukaryota</taxon>
        <taxon>Metazoa</taxon>
        <taxon>Spiralia</taxon>
        <taxon>Lophotrochozoa</taxon>
        <taxon>Mollusca</taxon>
        <taxon>Bivalvia</taxon>
        <taxon>Autobranchia</taxon>
        <taxon>Heteroconchia</taxon>
        <taxon>Euheterodonta</taxon>
        <taxon>Imparidentia</taxon>
        <taxon>Neoheterodontei</taxon>
        <taxon>Myida</taxon>
        <taxon>Dreissenoidea</taxon>
        <taxon>Dreissenidae</taxon>
        <taxon>Dreissena</taxon>
    </lineage>
</organism>